<evidence type="ECO:0000256" key="6">
    <source>
        <dbReference type="SAM" id="MobiDB-lite"/>
    </source>
</evidence>
<evidence type="ECO:0000259" key="8">
    <source>
        <dbReference type="Pfam" id="PF00082"/>
    </source>
</evidence>
<dbReference type="InterPro" id="IPR036852">
    <property type="entry name" value="Peptidase_S8/S53_dom_sf"/>
</dbReference>
<feature type="active site" description="Charge relay system" evidence="5">
    <location>
        <position position="463"/>
    </location>
</feature>
<evidence type="ECO:0000256" key="4">
    <source>
        <dbReference type="ARBA" id="ARBA00022825"/>
    </source>
</evidence>
<dbReference type="PRINTS" id="PR00723">
    <property type="entry name" value="SUBTILISIN"/>
</dbReference>
<feature type="signal peptide" evidence="7">
    <location>
        <begin position="1"/>
        <end position="22"/>
    </location>
</feature>
<dbReference type="PROSITE" id="PS51892">
    <property type="entry name" value="SUBTILASE"/>
    <property type="match status" value="1"/>
</dbReference>
<sequence length="522" mass="55191">MRIFTLSAALAALLLTSCQKQADDQLLPQPAAEPTEALSAQQLDEQILSRVRETGKFDWNQASAHFTWSALTRSDYVLSVGYRAANATGDLPADAATRLEWQQARAEVLSLILAEERKARPELTLEQLIAYEENVLPVLDVTVRQLSTVQALRASPLVRYAEPMGYEPDRGQQAANKGTATTSSSGCGSNTAAAGLVAGVDYTTLPNGSKSSWNHADQFHGIRASWSQSTGQGIKMVIIDSGCSDAQENLGSAFNQGLSAGRTIERLVTLPRATFLGIPTGPVETPNDGCGHGTSMAGAAAAPRGTDGNSVGIAYNANLITIRAAEDVFLDGSREVKGVSDAYVLAGNRTDVRIISMSMGRLTSSSQMTDAIRYAYNRGKLIYCAAGTSFDWSAGIVGVIYPASLPEAVAVTGVKDNLTTRCDECHTGSDVEFTVVMQKTSNNRRPLSLAMSGDVPSTVGGSSVATASMAGMTAVLWAKYPYESRAQIMNRLIAASSNRNARSGSFGWGRVNLGAAVGAMPL</sequence>
<evidence type="ECO:0000256" key="2">
    <source>
        <dbReference type="ARBA" id="ARBA00022670"/>
    </source>
</evidence>
<evidence type="ECO:0000313" key="10">
    <source>
        <dbReference type="Proteomes" id="UP001501153"/>
    </source>
</evidence>
<reference evidence="10" key="1">
    <citation type="journal article" date="2019" name="Int. J. Syst. Evol. Microbiol.">
        <title>The Global Catalogue of Microorganisms (GCM) 10K type strain sequencing project: providing services to taxonomists for standard genome sequencing and annotation.</title>
        <authorList>
            <consortium name="The Broad Institute Genomics Platform"/>
            <consortium name="The Broad Institute Genome Sequencing Center for Infectious Disease"/>
            <person name="Wu L."/>
            <person name="Ma J."/>
        </authorList>
    </citation>
    <scope>NUCLEOTIDE SEQUENCE [LARGE SCALE GENOMIC DNA]</scope>
    <source>
        <strain evidence="10">JCM 17923</strain>
    </source>
</reference>
<organism evidence="9 10">
    <name type="scientific">Hymenobacter saemangeumensis</name>
    <dbReference type="NCBI Taxonomy" id="1084522"/>
    <lineage>
        <taxon>Bacteria</taxon>
        <taxon>Pseudomonadati</taxon>
        <taxon>Bacteroidota</taxon>
        <taxon>Cytophagia</taxon>
        <taxon>Cytophagales</taxon>
        <taxon>Hymenobacteraceae</taxon>
        <taxon>Hymenobacter</taxon>
    </lineage>
</organism>
<name>A0ABP8IL38_9BACT</name>
<dbReference type="InterPro" id="IPR015500">
    <property type="entry name" value="Peptidase_S8_subtilisin-rel"/>
</dbReference>
<evidence type="ECO:0000256" key="1">
    <source>
        <dbReference type="ARBA" id="ARBA00011073"/>
    </source>
</evidence>
<feature type="domain" description="Peptidase S8/S53" evidence="8">
    <location>
        <begin position="283"/>
        <end position="509"/>
    </location>
</feature>
<comment type="similarity">
    <text evidence="1 5">Belongs to the peptidase S8 family.</text>
</comment>
<dbReference type="Proteomes" id="UP001501153">
    <property type="component" value="Unassembled WGS sequence"/>
</dbReference>
<evidence type="ECO:0000313" key="9">
    <source>
        <dbReference type="EMBL" id="GAA4361650.1"/>
    </source>
</evidence>
<evidence type="ECO:0000256" key="5">
    <source>
        <dbReference type="PROSITE-ProRule" id="PRU01240"/>
    </source>
</evidence>
<feature type="active site" description="Charge relay system" evidence="5">
    <location>
        <position position="292"/>
    </location>
</feature>
<keyword evidence="2 5" id="KW-0645">Protease</keyword>
<feature type="chain" id="PRO_5045632565" description="Peptidase S8/S53 domain-containing protein" evidence="7">
    <location>
        <begin position="23"/>
        <end position="522"/>
    </location>
</feature>
<accession>A0ABP8IL38</accession>
<keyword evidence="10" id="KW-1185">Reference proteome</keyword>
<gene>
    <name evidence="9" type="ORF">GCM10023185_28860</name>
</gene>
<keyword evidence="4 5" id="KW-0720">Serine protease</keyword>
<dbReference type="PROSITE" id="PS51257">
    <property type="entry name" value="PROKAR_LIPOPROTEIN"/>
    <property type="match status" value="1"/>
</dbReference>
<dbReference type="InterPro" id="IPR000209">
    <property type="entry name" value="Peptidase_S8/S53_dom"/>
</dbReference>
<keyword evidence="3 5" id="KW-0378">Hydrolase</keyword>
<keyword evidence="7" id="KW-0732">Signal</keyword>
<comment type="caution">
    <text evidence="9">The sequence shown here is derived from an EMBL/GenBank/DDBJ whole genome shotgun (WGS) entry which is preliminary data.</text>
</comment>
<evidence type="ECO:0000256" key="3">
    <source>
        <dbReference type="ARBA" id="ARBA00022801"/>
    </source>
</evidence>
<evidence type="ECO:0000256" key="7">
    <source>
        <dbReference type="SAM" id="SignalP"/>
    </source>
</evidence>
<dbReference type="RefSeq" id="WP_345236793.1">
    <property type="nucleotide sequence ID" value="NZ_BAABGZ010000061.1"/>
</dbReference>
<feature type="region of interest" description="Disordered" evidence="6">
    <location>
        <begin position="165"/>
        <end position="188"/>
    </location>
</feature>
<feature type="compositionally biased region" description="Low complexity" evidence="6">
    <location>
        <begin position="178"/>
        <end position="188"/>
    </location>
</feature>
<dbReference type="SUPFAM" id="SSF52743">
    <property type="entry name" value="Subtilisin-like"/>
    <property type="match status" value="1"/>
</dbReference>
<dbReference type="CDD" id="cd00306">
    <property type="entry name" value="Peptidases_S8_S53"/>
    <property type="match status" value="1"/>
</dbReference>
<dbReference type="PANTHER" id="PTHR43806">
    <property type="entry name" value="PEPTIDASE S8"/>
    <property type="match status" value="1"/>
</dbReference>
<dbReference type="PANTHER" id="PTHR43806:SF11">
    <property type="entry name" value="CEREVISIN-RELATED"/>
    <property type="match status" value="1"/>
</dbReference>
<dbReference type="InterPro" id="IPR050131">
    <property type="entry name" value="Peptidase_S8_subtilisin-like"/>
</dbReference>
<proteinExistence type="inferred from homology"/>
<feature type="active site" description="Charge relay system" evidence="5">
    <location>
        <position position="240"/>
    </location>
</feature>
<protein>
    <recommendedName>
        <fullName evidence="8">Peptidase S8/S53 domain-containing protein</fullName>
    </recommendedName>
</protein>
<dbReference type="Gene3D" id="3.40.50.200">
    <property type="entry name" value="Peptidase S8/S53 domain"/>
    <property type="match status" value="1"/>
</dbReference>
<dbReference type="Pfam" id="PF00082">
    <property type="entry name" value="Peptidase_S8"/>
    <property type="match status" value="1"/>
</dbReference>
<dbReference type="EMBL" id="BAABGZ010000061">
    <property type="protein sequence ID" value="GAA4361650.1"/>
    <property type="molecule type" value="Genomic_DNA"/>
</dbReference>